<dbReference type="STRING" id="931626.Awo_c18220"/>
<dbReference type="Gene3D" id="3.30.70.20">
    <property type="match status" value="1"/>
</dbReference>
<dbReference type="RefSeq" id="WP_014356202.1">
    <property type="nucleotide sequence ID" value="NC_016894.1"/>
</dbReference>
<dbReference type="PANTHER" id="PTHR42827:SF1">
    <property type="entry name" value="IRON-SULFUR CLUSTER-BINDING PROTEIN"/>
    <property type="match status" value="1"/>
</dbReference>
<evidence type="ECO:0000256" key="1">
    <source>
        <dbReference type="ARBA" id="ARBA00022723"/>
    </source>
</evidence>
<dbReference type="InterPro" id="IPR017896">
    <property type="entry name" value="4Fe4S_Fe-S-bd"/>
</dbReference>
<dbReference type="PANTHER" id="PTHR42827">
    <property type="entry name" value="IRON-SULFUR CLUSTER-BINDING PROTEIN-RELATED"/>
    <property type="match status" value="1"/>
</dbReference>
<sequence>MDKNEVLQLAVSYMETSTDNRIKMEKQLPEHLVGEKIFEAPILGFCDANDKSFEILKEPEVVGCHFRYPREWLPTARTVISIFLPYSEAIKSSNREQKIWPSMGWVIGRVEGHQLFQSLLLYLQTNLRDAGFKTVIPTMDQKFFSIAEPTEELCGDPLSFTSNWSERHIAYLSGLGTFGLSKGLITEKGVAGRFGSLVTELNLEPNKQHYKIYNDYCLECGACIKQCPVNAISIEKGKDHRLCSIFLDKTAEKFNPRYGCGKCQVNVPCESGMPTINDNESIKIKI</sequence>
<keyword evidence="1" id="KW-0479">Metal-binding</keyword>
<dbReference type="AlphaFoldDB" id="H6LIM8"/>
<name>H6LIM8_ACEWD</name>
<dbReference type="PROSITE" id="PS00198">
    <property type="entry name" value="4FE4S_FER_1"/>
    <property type="match status" value="1"/>
</dbReference>
<dbReference type="SUPFAM" id="SSF54862">
    <property type="entry name" value="4Fe-4S ferredoxins"/>
    <property type="match status" value="1"/>
</dbReference>
<reference evidence="5 6" key="2">
    <citation type="journal article" date="2012" name="PLoS ONE">
        <title>An ancient pathway combining carbon dioxide fixation with the generation and utilization of a sodium ion gradient for ATP synthesis.</title>
        <authorList>
            <person name="Poehlein A."/>
            <person name="Schmidt S."/>
            <person name="Kaster A.K."/>
            <person name="Goenrich M."/>
            <person name="Vollmers J."/>
            <person name="Thurmer A."/>
            <person name="Bertsch J."/>
            <person name="Schuchmann K."/>
            <person name="Voigt B."/>
            <person name="Hecker M."/>
            <person name="Daniel R."/>
            <person name="Thauer R.K."/>
            <person name="Gottschalk G."/>
            <person name="Muller V."/>
        </authorList>
    </citation>
    <scope>NUCLEOTIDE SEQUENCE [LARGE SCALE GENOMIC DNA]</scope>
    <source>
        <strain evidence="6">ATCC 29683 / DSM 1030 / JCM 2381 / KCTC 1655 / WB1</strain>
    </source>
</reference>
<dbReference type="HOGENOM" id="CLU_061526_0_0_9"/>
<feature type="domain" description="4Fe-4S ferredoxin-type" evidence="4">
    <location>
        <begin position="208"/>
        <end position="237"/>
    </location>
</feature>
<dbReference type="KEGG" id="awo:Awo_c18220"/>
<organism evidence="5 6">
    <name type="scientific">Acetobacterium woodii (strain ATCC 29683 / DSM 1030 / JCM 2381 / KCTC 1655 / WB1)</name>
    <dbReference type="NCBI Taxonomy" id="931626"/>
    <lineage>
        <taxon>Bacteria</taxon>
        <taxon>Bacillati</taxon>
        <taxon>Bacillota</taxon>
        <taxon>Clostridia</taxon>
        <taxon>Eubacteriales</taxon>
        <taxon>Eubacteriaceae</taxon>
        <taxon>Acetobacterium</taxon>
    </lineage>
</organism>
<evidence type="ECO:0000256" key="2">
    <source>
        <dbReference type="ARBA" id="ARBA00023004"/>
    </source>
</evidence>
<keyword evidence="2" id="KW-0408">Iron</keyword>
<dbReference type="OrthoDB" id="9784571at2"/>
<dbReference type="PROSITE" id="PS51379">
    <property type="entry name" value="4FE4S_FER_2"/>
    <property type="match status" value="1"/>
</dbReference>
<keyword evidence="3" id="KW-0411">Iron-sulfur</keyword>
<keyword evidence="6" id="KW-1185">Reference proteome</keyword>
<protein>
    <submittedName>
        <fullName evidence="5">Iron-sulfur cluster-binding protein</fullName>
    </submittedName>
</protein>
<proteinExistence type="predicted"/>
<gene>
    <name evidence="5" type="ordered locus">Awo_c18220</name>
</gene>
<accession>H6LIM8</accession>
<dbReference type="GO" id="GO:0051536">
    <property type="term" value="F:iron-sulfur cluster binding"/>
    <property type="evidence" value="ECO:0007669"/>
    <property type="project" value="UniProtKB-KW"/>
</dbReference>
<evidence type="ECO:0000259" key="4">
    <source>
        <dbReference type="PROSITE" id="PS51379"/>
    </source>
</evidence>
<dbReference type="InterPro" id="IPR017900">
    <property type="entry name" value="4Fe4S_Fe_S_CS"/>
</dbReference>
<evidence type="ECO:0000256" key="3">
    <source>
        <dbReference type="ARBA" id="ARBA00023014"/>
    </source>
</evidence>
<evidence type="ECO:0000313" key="5">
    <source>
        <dbReference type="EMBL" id="AFA48602.1"/>
    </source>
</evidence>
<dbReference type="EMBL" id="CP002987">
    <property type="protein sequence ID" value="AFA48602.1"/>
    <property type="molecule type" value="Genomic_DNA"/>
</dbReference>
<dbReference type="eggNOG" id="COG1600">
    <property type="taxonomic scope" value="Bacteria"/>
</dbReference>
<dbReference type="Proteomes" id="UP000007177">
    <property type="component" value="Chromosome"/>
</dbReference>
<dbReference type="Pfam" id="PF00037">
    <property type="entry name" value="Fer4"/>
    <property type="match status" value="1"/>
</dbReference>
<evidence type="ECO:0000313" key="6">
    <source>
        <dbReference type="Proteomes" id="UP000007177"/>
    </source>
</evidence>
<reference evidence="6" key="1">
    <citation type="submission" date="2011-07" db="EMBL/GenBank/DDBJ databases">
        <title>Complete genome sequence of Acetobacterium woodii.</title>
        <authorList>
            <person name="Poehlein A."/>
            <person name="Schmidt S."/>
            <person name="Kaster A.-K."/>
            <person name="Goenrich M."/>
            <person name="Vollmers J."/>
            <person name="Thuermer A."/>
            <person name="Gottschalk G."/>
            <person name="Thauer R.K."/>
            <person name="Daniel R."/>
            <person name="Mueller V."/>
        </authorList>
    </citation>
    <scope>NUCLEOTIDE SEQUENCE [LARGE SCALE GENOMIC DNA]</scope>
    <source>
        <strain evidence="6">ATCC 29683 / DSM 1030 / JCM 2381 / KCTC 1655 / WB1</strain>
    </source>
</reference>
<dbReference type="GO" id="GO:0046872">
    <property type="term" value="F:metal ion binding"/>
    <property type="evidence" value="ECO:0007669"/>
    <property type="project" value="UniProtKB-KW"/>
</dbReference>